<gene>
    <name evidence="1" type="ORF">ENV62_05185</name>
</gene>
<evidence type="ECO:0000313" key="1">
    <source>
        <dbReference type="EMBL" id="HGB14613.1"/>
    </source>
</evidence>
<comment type="caution">
    <text evidence="1">The sequence shown here is derived from an EMBL/GenBank/DDBJ whole genome shotgun (WGS) entry which is preliminary data.</text>
</comment>
<dbReference type="AlphaFoldDB" id="A0A7C3WLL9"/>
<name>A0A7C3WLL9_9BACT</name>
<accession>A0A7C3WLL9</accession>
<organism evidence="1">
    <name type="scientific">Desulfobacca acetoxidans</name>
    <dbReference type="NCBI Taxonomy" id="60893"/>
    <lineage>
        <taxon>Bacteria</taxon>
        <taxon>Pseudomonadati</taxon>
        <taxon>Thermodesulfobacteriota</taxon>
        <taxon>Desulfobaccia</taxon>
        <taxon>Desulfobaccales</taxon>
        <taxon>Desulfobaccaceae</taxon>
        <taxon>Desulfobacca</taxon>
    </lineage>
</organism>
<reference evidence="1" key="1">
    <citation type="journal article" date="2020" name="mSystems">
        <title>Genome- and Community-Level Interaction Insights into Carbon Utilization and Element Cycling Functions of Hydrothermarchaeota in Hydrothermal Sediment.</title>
        <authorList>
            <person name="Zhou Z."/>
            <person name="Liu Y."/>
            <person name="Xu W."/>
            <person name="Pan J."/>
            <person name="Luo Z.H."/>
            <person name="Li M."/>
        </authorList>
    </citation>
    <scope>NUCLEOTIDE SEQUENCE [LARGE SCALE GENOMIC DNA]</scope>
    <source>
        <strain evidence="1">SpSt-776</strain>
    </source>
</reference>
<proteinExistence type="predicted"/>
<dbReference type="EMBL" id="DTHB01000042">
    <property type="protein sequence ID" value="HGB14613.1"/>
    <property type="molecule type" value="Genomic_DNA"/>
</dbReference>
<protein>
    <submittedName>
        <fullName evidence="1">Uncharacterized protein</fullName>
    </submittedName>
</protein>
<sequence length="66" mass="7801">MDDWGFDPYTSYYEGAEHVVTAVLPHPLHGRLVERVILWVRPYVALKGQKYKLSWWANGIAYYYPI</sequence>